<sequence>MCGQEEPAKRSSLKRSSSRSPASAKPARPLRPITARPSSLRHAGGNQWTAKVQQVWRSRGKDDVVVVDGPANLQVTYKNLRTLRGSGWLDDEVVNLYLRLVQEHNERLRGLGYHGIPDVAILSSFFWTRVTYTAAKYDYPGVQRWTRRNPVLHKDLLLIPINHSNVHWCLACIDLKAGVISYYDSMAGNGLSGHGEAHVLPTLLRWLRDEMADKKHPLPIGQWQLRVVRKGVPQQRDSCSCGVFACVYAERLAFGQAFTFSQADMPALRLGLGADICALQVEARAST</sequence>
<evidence type="ECO:0000256" key="1">
    <source>
        <dbReference type="ARBA" id="ARBA00005234"/>
    </source>
</evidence>
<dbReference type="GO" id="GO:0006508">
    <property type="term" value="P:proteolysis"/>
    <property type="evidence" value="ECO:0007669"/>
    <property type="project" value="UniProtKB-KW"/>
</dbReference>
<keyword evidence="8" id="KW-1185">Reference proteome</keyword>
<evidence type="ECO:0000313" key="8">
    <source>
        <dbReference type="Proteomes" id="UP001489004"/>
    </source>
</evidence>
<comment type="caution">
    <text evidence="7">The sequence shown here is derived from an EMBL/GenBank/DDBJ whole genome shotgun (WGS) entry which is preliminary data.</text>
</comment>
<dbReference type="Proteomes" id="UP001489004">
    <property type="component" value="Unassembled WGS sequence"/>
</dbReference>
<evidence type="ECO:0000313" key="7">
    <source>
        <dbReference type="EMBL" id="KAK9806875.1"/>
    </source>
</evidence>
<dbReference type="Gene3D" id="3.40.395.10">
    <property type="entry name" value="Adenoviral Proteinase, Chain A"/>
    <property type="match status" value="1"/>
</dbReference>
<organism evidence="7 8">
    <name type="scientific">[Myrmecia] bisecta</name>
    <dbReference type="NCBI Taxonomy" id="41462"/>
    <lineage>
        <taxon>Eukaryota</taxon>
        <taxon>Viridiplantae</taxon>
        <taxon>Chlorophyta</taxon>
        <taxon>core chlorophytes</taxon>
        <taxon>Trebouxiophyceae</taxon>
        <taxon>Trebouxiales</taxon>
        <taxon>Trebouxiaceae</taxon>
        <taxon>Myrmecia</taxon>
    </lineage>
</organism>
<evidence type="ECO:0000256" key="2">
    <source>
        <dbReference type="ARBA" id="ARBA00022670"/>
    </source>
</evidence>
<evidence type="ECO:0000256" key="4">
    <source>
        <dbReference type="ARBA" id="ARBA00022807"/>
    </source>
</evidence>
<dbReference type="GO" id="GO:0005634">
    <property type="term" value="C:nucleus"/>
    <property type="evidence" value="ECO:0007669"/>
    <property type="project" value="TreeGrafter"/>
</dbReference>
<keyword evidence="3" id="KW-0378">Hydrolase</keyword>
<evidence type="ECO:0000256" key="3">
    <source>
        <dbReference type="ARBA" id="ARBA00022801"/>
    </source>
</evidence>
<dbReference type="InterPro" id="IPR038765">
    <property type="entry name" value="Papain-like_cys_pep_sf"/>
</dbReference>
<evidence type="ECO:0000256" key="5">
    <source>
        <dbReference type="SAM" id="MobiDB-lite"/>
    </source>
</evidence>
<dbReference type="GO" id="GO:0016929">
    <property type="term" value="F:deSUMOylase activity"/>
    <property type="evidence" value="ECO:0007669"/>
    <property type="project" value="TreeGrafter"/>
</dbReference>
<gene>
    <name evidence="7" type="ORF">WJX72_005789</name>
</gene>
<proteinExistence type="inferred from homology"/>
<keyword evidence="2" id="KW-0645">Protease</keyword>
<evidence type="ECO:0000259" key="6">
    <source>
        <dbReference type="PROSITE" id="PS50600"/>
    </source>
</evidence>
<dbReference type="AlphaFoldDB" id="A0AAW1PAA7"/>
<dbReference type="PANTHER" id="PTHR12606">
    <property type="entry name" value="SENTRIN/SUMO-SPECIFIC PROTEASE"/>
    <property type="match status" value="1"/>
</dbReference>
<keyword evidence="4" id="KW-0788">Thiol protease</keyword>
<reference evidence="7 8" key="1">
    <citation type="journal article" date="2024" name="Nat. Commun.">
        <title>Phylogenomics reveals the evolutionary origins of lichenization in chlorophyte algae.</title>
        <authorList>
            <person name="Puginier C."/>
            <person name="Libourel C."/>
            <person name="Otte J."/>
            <person name="Skaloud P."/>
            <person name="Haon M."/>
            <person name="Grisel S."/>
            <person name="Petersen M."/>
            <person name="Berrin J.G."/>
            <person name="Delaux P.M."/>
            <person name="Dal Grande F."/>
            <person name="Keller J."/>
        </authorList>
    </citation>
    <scope>NUCLEOTIDE SEQUENCE [LARGE SCALE GENOMIC DNA]</scope>
    <source>
        <strain evidence="7 8">SAG 2043</strain>
    </source>
</reference>
<dbReference type="EMBL" id="JALJOR010000013">
    <property type="protein sequence ID" value="KAK9806875.1"/>
    <property type="molecule type" value="Genomic_DNA"/>
</dbReference>
<feature type="region of interest" description="Disordered" evidence="5">
    <location>
        <begin position="1"/>
        <end position="45"/>
    </location>
</feature>
<dbReference type="Pfam" id="PF02902">
    <property type="entry name" value="Peptidase_C48"/>
    <property type="match status" value="1"/>
</dbReference>
<accession>A0AAW1PAA7</accession>
<comment type="similarity">
    <text evidence="1">Belongs to the peptidase C48 family.</text>
</comment>
<feature type="compositionally biased region" description="Low complexity" evidence="5">
    <location>
        <begin position="18"/>
        <end position="32"/>
    </location>
</feature>
<feature type="domain" description="Ubiquitin-like protease family profile" evidence="6">
    <location>
        <begin position="73"/>
        <end position="252"/>
    </location>
</feature>
<dbReference type="SUPFAM" id="SSF54001">
    <property type="entry name" value="Cysteine proteinases"/>
    <property type="match status" value="1"/>
</dbReference>
<dbReference type="PANTHER" id="PTHR12606:SF1">
    <property type="entry name" value="UBIQUITIN-LIKE-SPECIFIC PROTEASE 1A"/>
    <property type="match status" value="1"/>
</dbReference>
<protein>
    <recommendedName>
        <fullName evidence="6">Ubiquitin-like protease family profile domain-containing protein</fullName>
    </recommendedName>
</protein>
<name>A0AAW1PAA7_9CHLO</name>
<dbReference type="InterPro" id="IPR003653">
    <property type="entry name" value="Peptidase_C48_C"/>
</dbReference>
<dbReference type="PROSITE" id="PS50600">
    <property type="entry name" value="ULP_PROTEASE"/>
    <property type="match status" value="1"/>
</dbReference>
<dbReference type="GO" id="GO:0016926">
    <property type="term" value="P:protein desumoylation"/>
    <property type="evidence" value="ECO:0007669"/>
    <property type="project" value="TreeGrafter"/>
</dbReference>